<keyword evidence="7" id="KW-1185">Reference proteome</keyword>
<dbReference type="InterPro" id="IPR036909">
    <property type="entry name" value="Cyt_c-like_dom_sf"/>
</dbReference>
<dbReference type="STRING" id="1515612.SKP52_18670"/>
<dbReference type="InterPro" id="IPR009056">
    <property type="entry name" value="Cyt_c-like_dom"/>
</dbReference>
<evidence type="ECO:0000259" key="5">
    <source>
        <dbReference type="PROSITE" id="PS51007"/>
    </source>
</evidence>
<dbReference type="KEGG" id="sphk:SKP52_18670"/>
<dbReference type="GO" id="GO:0009055">
    <property type="term" value="F:electron transfer activity"/>
    <property type="evidence" value="ECO:0007669"/>
    <property type="project" value="InterPro"/>
</dbReference>
<dbReference type="AlphaFoldDB" id="A0A0A7PKU3"/>
<evidence type="ECO:0000313" key="6">
    <source>
        <dbReference type="EMBL" id="AJA10604.1"/>
    </source>
</evidence>
<dbReference type="GO" id="GO:0020037">
    <property type="term" value="F:heme binding"/>
    <property type="evidence" value="ECO:0007669"/>
    <property type="project" value="InterPro"/>
</dbReference>
<keyword evidence="1 4" id="KW-0349">Heme</keyword>
<evidence type="ECO:0000256" key="1">
    <source>
        <dbReference type="ARBA" id="ARBA00022617"/>
    </source>
</evidence>
<dbReference type="SUPFAM" id="SSF46626">
    <property type="entry name" value="Cytochrome c"/>
    <property type="match status" value="1"/>
</dbReference>
<evidence type="ECO:0000256" key="3">
    <source>
        <dbReference type="ARBA" id="ARBA00023004"/>
    </source>
</evidence>
<dbReference type="HOGENOM" id="CLU_1097965_0_0_5"/>
<reference evidence="6 7" key="1">
    <citation type="journal article" date="2015" name="Int. J. Syst. Evol. Microbiol.">
        <title>Description of Sphingopyxis fribergensis sp. nov. - a soil bacterium with the ability to degrade styrene and phenylacetic acid.</title>
        <authorList>
            <person name="Oelschlagel M."/>
            <person name="Ruckert C."/>
            <person name="Kalinowski J."/>
            <person name="Schmidt G."/>
            <person name="Schlomann M."/>
            <person name="Tischler D."/>
        </authorList>
    </citation>
    <scope>NUCLEOTIDE SEQUENCE [LARGE SCALE GENOMIC DNA]</scope>
    <source>
        <strain evidence="6 7">Kp5.2</strain>
    </source>
</reference>
<proteinExistence type="predicted"/>
<protein>
    <recommendedName>
        <fullName evidence="5">Cytochrome c domain-containing protein</fullName>
    </recommendedName>
</protein>
<evidence type="ECO:0000256" key="2">
    <source>
        <dbReference type="ARBA" id="ARBA00022723"/>
    </source>
</evidence>
<organism evidence="6 7">
    <name type="scientific">Sphingopyxis fribergensis</name>
    <dbReference type="NCBI Taxonomy" id="1515612"/>
    <lineage>
        <taxon>Bacteria</taxon>
        <taxon>Pseudomonadati</taxon>
        <taxon>Pseudomonadota</taxon>
        <taxon>Alphaproteobacteria</taxon>
        <taxon>Sphingomonadales</taxon>
        <taxon>Sphingomonadaceae</taxon>
        <taxon>Sphingopyxis</taxon>
    </lineage>
</organism>
<dbReference type="EMBL" id="CP009122">
    <property type="protein sequence ID" value="AJA10604.1"/>
    <property type="molecule type" value="Genomic_DNA"/>
</dbReference>
<gene>
    <name evidence="6" type="ORF">SKP52_18670</name>
</gene>
<evidence type="ECO:0000313" key="7">
    <source>
        <dbReference type="Proteomes" id="UP000030907"/>
    </source>
</evidence>
<evidence type="ECO:0000256" key="4">
    <source>
        <dbReference type="PROSITE-ProRule" id="PRU00433"/>
    </source>
</evidence>
<sequence length="253" mass="26479">MASDAPLVRSGRALFAVPTLLGGQAAKAGLSCASCHINGRGNPHFLLAGVSVAPGTADVTNSFFSAARGNGRFDPVVIPDLAMPGKIARGTDTRALEAFVRNLIVEEFGGREPTPAMLAALAAYVRAVRACPEGQSVGRRLADQLSAVDDGVAGAQLMIDRADLQGAQLSIAAMRHQLGLIAERYTGPGLAREREGLLAASRALQTIGEGDLARTGPALARWKDQFGAGLAKRLRGAEGRSLYDRKRLAKSLR</sequence>
<name>A0A0A7PKU3_9SPHN</name>
<dbReference type="PROSITE" id="PS51007">
    <property type="entry name" value="CYTC"/>
    <property type="match status" value="1"/>
</dbReference>
<dbReference type="Proteomes" id="UP000030907">
    <property type="component" value="Chromosome"/>
</dbReference>
<dbReference type="GO" id="GO:0046872">
    <property type="term" value="F:metal ion binding"/>
    <property type="evidence" value="ECO:0007669"/>
    <property type="project" value="UniProtKB-KW"/>
</dbReference>
<feature type="domain" description="Cytochrome c" evidence="5">
    <location>
        <begin position="6"/>
        <end position="129"/>
    </location>
</feature>
<keyword evidence="2 4" id="KW-0479">Metal-binding</keyword>
<accession>A0A0A7PKU3</accession>
<keyword evidence="3 4" id="KW-0408">Iron</keyword>